<protein>
    <submittedName>
        <fullName evidence="5">2-dehydro-3-deoxygluconokinase</fullName>
        <ecNumber evidence="5">2.7.1.45</ecNumber>
    </submittedName>
</protein>
<evidence type="ECO:0000256" key="3">
    <source>
        <dbReference type="ARBA" id="ARBA00022777"/>
    </source>
</evidence>
<keyword evidence="2 5" id="KW-0808">Transferase</keyword>
<dbReference type="SUPFAM" id="SSF53613">
    <property type="entry name" value="Ribokinase-like"/>
    <property type="match status" value="1"/>
</dbReference>
<dbReference type="RefSeq" id="WP_052606656.1">
    <property type="nucleotide sequence ID" value="NZ_JXYS01000095.1"/>
</dbReference>
<evidence type="ECO:0000259" key="4">
    <source>
        <dbReference type="Pfam" id="PF00294"/>
    </source>
</evidence>
<keyword evidence="6" id="KW-1185">Reference proteome</keyword>
<dbReference type="AlphaFoldDB" id="A0A0D8HE27"/>
<dbReference type="EMBL" id="JXYS01000095">
    <property type="protein sequence ID" value="KJF16183.1"/>
    <property type="molecule type" value="Genomic_DNA"/>
</dbReference>
<reference evidence="5 6" key="1">
    <citation type="submission" date="2015-01" db="EMBL/GenBank/DDBJ databases">
        <title>Draft genome of the acidophilic iron oxidizer Acidithrix ferrooxidans strain Py-F3.</title>
        <authorList>
            <person name="Poehlein A."/>
            <person name="Eisen S."/>
            <person name="Schloemann M."/>
            <person name="Johnson B.D."/>
            <person name="Daniel R."/>
            <person name="Muehling M."/>
        </authorList>
    </citation>
    <scope>NUCLEOTIDE SEQUENCE [LARGE SCALE GENOMIC DNA]</scope>
    <source>
        <strain evidence="5 6">Py-F3</strain>
    </source>
</reference>
<dbReference type="PANTHER" id="PTHR43320">
    <property type="entry name" value="SUGAR KINASE"/>
    <property type="match status" value="1"/>
</dbReference>
<dbReference type="GO" id="GO:0008673">
    <property type="term" value="F:2-dehydro-3-deoxygluconokinase activity"/>
    <property type="evidence" value="ECO:0007669"/>
    <property type="project" value="UniProtKB-EC"/>
</dbReference>
<dbReference type="InterPro" id="IPR052700">
    <property type="entry name" value="Carb_kinase_PfkB-like"/>
</dbReference>
<dbReference type="OrthoDB" id="7946249at2"/>
<evidence type="ECO:0000313" key="5">
    <source>
        <dbReference type="EMBL" id="KJF16183.1"/>
    </source>
</evidence>
<dbReference type="InterPro" id="IPR029056">
    <property type="entry name" value="Ribokinase-like"/>
</dbReference>
<keyword evidence="3 5" id="KW-0418">Kinase</keyword>
<dbReference type="Proteomes" id="UP000032360">
    <property type="component" value="Unassembled WGS sequence"/>
</dbReference>
<gene>
    <name evidence="5" type="primary">kdgK</name>
    <name evidence="5" type="ORF">AXFE_29840</name>
</gene>
<accession>A0A0D8HE27</accession>
<dbReference type="Pfam" id="PF00294">
    <property type="entry name" value="PfkB"/>
    <property type="match status" value="1"/>
</dbReference>
<comment type="caution">
    <text evidence="5">The sequence shown here is derived from an EMBL/GenBank/DDBJ whole genome shotgun (WGS) entry which is preliminary data.</text>
</comment>
<proteinExistence type="inferred from homology"/>
<organism evidence="5 6">
    <name type="scientific">Acidithrix ferrooxidans</name>
    <dbReference type="NCBI Taxonomy" id="1280514"/>
    <lineage>
        <taxon>Bacteria</taxon>
        <taxon>Bacillati</taxon>
        <taxon>Actinomycetota</taxon>
        <taxon>Acidimicrobiia</taxon>
        <taxon>Acidimicrobiales</taxon>
        <taxon>Acidimicrobiaceae</taxon>
        <taxon>Acidithrix</taxon>
    </lineage>
</organism>
<dbReference type="PANTHER" id="PTHR43320:SF3">
    <property type="entry name" value="CARBOHYDRATE KINASE PFKB DOMAIN-CONTAINING PROTEIN"/>
    <property type="match status" value="1"/>
</dbReference>
<dbReference type="InterPro" id="IPR011611">
    <property type="entry name" value="PfkB_dom"/>
</dbReference>
<comment type="similarity">
    <text evidence="1">Belongs to the carbohydrate kinase PfkB family.</text>
</comment>
<dbReference type="PROSITE" id="PS00584">
    <property type="entry name" value="PFKB_KINASES_2"/>
    <property type="match status" value="1"/>
</dbReference>
<dbReference type="PATRIC" id="fig|1280514.3.peg.3946"/>
<evidence type="ECO:0000256" key="2">
    <source>
        <dbReference type="ARBA" id="ARBA00022679"/>
    </source>
</evidence>
<dbReference type="EC" id="2.7.1.45" evidence="5"/>
<sequence>MAVVGIGHAIIDLFVQAEGELISELGLDPGSMTLIDDSTSREVLAHLSVLKASSGGSAANTLAGVSSLGGATYFVGALGNDQFANNYRDDLEDVGIVFIDNSLDLGASNTGHCIVIVTPDGQRTMLTHLGASIHVLDSVPNIDLGHDAIVCYVEGYLLDSPSGGQNIEAMFSKEIAGVEYAFSLSDRTLVQRRKPQIWELIKGGGISILFGNEDEFLELCDSNDLLGAVEKVGAYVGEGAITLGAKGSFVFSRDQEPIVVPAAQIEVVDTTGAGDLFAAGYLYAREKGYPSYERARMGNICASEVISHFGARPLVELSTLVAKAF</sequence>
<evidence type="ECO:0000256" key="1">
    <source>
        <dbReference type="ARBA" id="ARBA00010688"/>
    </source>
</evidence>
<dbReference type="InterPro" id="IPR002173">
    <property type="entry name" value="Carboh/pur_kinase_PfkB_CS"/>
</dbReference>
<dbReference type="CDD" id="cd01168">
    <property type="entry name" value="adenosine_kinase"/>
    <property type="match status" value="1"/>
</dbReference>
<name>A0A0D8HE27_9ACTN</name>
<dbReference type="Gene3D" id="3.40.1190.20">
    <property type="match status" value="1"/>
</dbReference>
<feature type="domain" description="Carbohydrate kinase PfkB" evidence="4">
    <location>
        <begin position="34"/>
        <end position="313"/>
    </location>
</feature>
<dbReference type="STRING" id="1280514.AXFE_29840"/>
<evidence type="ECO:0000313" key="6">
    <source>
        <dbReference type="Proteomes" id="UP000032360"/>
    </source>
</evidence>